<evidence type="ECO:0000313" key="5">
    <source>
        <dbReference type="EMBL" id="OGH94524.1"/>
    </source>
</evidence>
<accession>A0A1F6PF22</accession>
<organism evidence="5 6">
    <name type="scientific">Candidatus Magasanikbacteria bacterium RIFOXYD2_FULL_41_14</name>
    <dbReference type="NCBI Taxonomy" id="1798709"/>
    <lineage>
        <taxon>Bacteria</taxon>
        <taxon>Candidatus Magasanikiibacteriota</taxon>
    </lineage>
</organism>
<comment type="similarity">
    <text evidence="1">Belongs to the LytR/CpsA/Psr (LCP) family.</text>
</comment>
<dbReference type="InterPro" id="IPR050922">
    <property type="entry name" value="LytR/CpsA/Psr_CW_biosynth"/>
</dbReference>
<dbReference type="NCBIfam" id="TIGR00350">
    <property type="entry name" value="lytR_cpsA_psr"/>
    <property type="match status" value="1"/>
</dbReference>
<evidence type="ECO:0000313" key="6">
    <source>
        <dbReference type="Proteomes" id="UP000178254"/>
    </source>
</evidence>
<gene>
    <name evidence="5" type="ORF">A2538_00050</name>
</gene>
<sequence>MAEIVKNINWLDPMPAPPTPSPKKHRGWIFFIILIVVFLSSCGVRKLTLAQWPTDPTNYDPITLRPKNIGFLQSVKNFVFRSDNLLQGQANDRINILLLGMGGVGHDGPFLTDTNIILSVEPSTNQIAMISVPRDLGIELNGYGLRKINSANAFGEANSPGNGGEYAREIFAKTFDLDIPYYIRVDFKAFEELIDAVGGVTVDVPRAFSDSQFPGAGYSYQTISFSAGRQAMTGLVALEYARSRHGNNGEGSDFARARRQQQVLTALKEKLLSFGTYTNPIKVRDILQSLTTHISANLDFGQLMYLAGLSKDITGGIKMMVLDNQDDGYLNSYIAPNGAFVLTPKTNNFDDINLAIKNVFSSEMAKVAPTTPTENKPIFSSAKIEVQNGTWQVGLAAKTGARLQDAGFTALPASNAVGRPVAKTTIYLKNSKIDKEIISALNKIIIGPVETILPDWMTVIDENNSSTLKFNTEADIIVVLGENFNE</sequence>
<evidence type="ECO:0000256" key="1">
    <source>
        <dbReference type="ARBA" id="ARBA00006068"/>
    </source>
</evidence>
<feature type="domain" description="Cell envelope-related transcriptional attenuator" evidence="3">
    <location>
        <begin position="112"/>
        <end position="272"/>
    </location>
</feature>
<reference evidence="5 6" key="1">
    <citation type="journal article" date="2016" name="Nat. Commun.">
        <title>Thousands of microbial genomes shed light on interconnected biogeochemical processes in an aquifer system.</title>
        <authorList>
            <person name="Anantharaman K."/>
            <person name="Brown C.T."/>
            <person name="Hug L.A."/>
            <person name="Sharon I."/>
            <person name="Castelle C.J."/>
            <person name="Probst A.J."/>
            <person name="Thomas B.C."/>
            <person name="Singh A."/>
            <person name="Wilkins M.J."/>
            <person name="Karaoz U."/>
            <person name="Brodie E.L."/>
            <person name="Williams K.H."/>
            <person name="Hubbard S.S."/>
            <person name="Banfield J.F."/>
        </authorList>
    </citation>
    <scope>NUCLEOTIDE SEQUENCE [LARGE SCALE GENOMIC DNA]</scope>
</reference>
<evidence type="ECO:0000259" key="4">
    <source>
        <dbReference type="Pfam" id="PF13399"/>
    </source>
</evidence>
<keyword evidence="2" id="KW-0812">Transmembrane</keyword>
<dbReference type="STRING" id="1798709.A2538_00050"/>
<dbReference type="AlphaFoldDB" id="A0A1F6PF22"/>
<evidence type="ECO:0000256" key="2">
    <source>
        <dbReference type="SAM" id="Phobius"/>
    </source>
</evidence>
<dbReference type="Pfam" id="PF03816">
    <property type="entry name" value="LytR_cpsA_psr"/>
    <property type="match status" value="1"/>
</dbReference>
<keyword evidence="2" id="KW-1133">Transmembrane helix</keyword>
<comment type="caution">
    <text evidence="5">The sequence shown here is derived from an EMBL/GenBank/DDBJ whole genome shotgun (WGS) entry which is preliminary data.</text>
</comment>
<dbReference type="InterPro" id="IPR004474">
    <property type="entry name" value="LytR_CpsA_psr"/>
</dbReference>
<dbReference type="InterPro" id="IPR027381">
    <property type="entry name" value="LytR/CpsA/Psr_C"/>
</dbReference>
<evidence type="ECO:0000259" key="3">
    <source>
        <dbReference type="Pfam" id="PF03816"/>
    </source>
</evidence>
<keyword evidence="2" id="KW-0472">Membrane</keyword>
<feature type="domain" description="LytR/CpsA/Psr regulator C-terminal" evidence="4">
    <location>
        <begin position="382"/>
        <end position="483"/>
    </location>
</feature>
<dbReference type="EMBL" id="MFRE01000008">
    <property type="protein sequence ID" value="OGH94524.1"/>
    <property type="molecule type" value="Genomic_DNA"/>
</dbReference>
<dbReference type="Proteomes" id="UP000178254">
    <property type="component" value="Unassembled WGS sequence"/>
</dbReference>
<feature type="transmembrane region" description="Helical" evidence="2">
    <location>
        <begin position="27"/>
        <end position="44"/>
    </location>
</feature>
<dbReference type="Pfam" id="PF13399">
    <property type="entry name" value="LytR_C"/>
    <property type="match status" value="1"/>
</dbReference>
<dbReference type="Gene3D" id="3.40.630.190">
    <property type="entry name" value="LCP protein"/>
    <property type="match status" value="1"/>
</dbReference>
<protein>
    <recommendedName>
        <fullName evidence="7">Cell envelope-related transcriptional attenuator domain-containing protein</fullName>
    </recommendedName>
</protein>
<evidence type="ECO:0008006" key="7">
    <source>
        <dbReference type="Google" id="ProtNLM"/>
    </source>
</evidence>
<dbReference type="PANTHER" id="PTHR33392">
    <property type="entry name" value="POLYISOPRENYL-TEICHOIC ACID--PEPTIDOGLYCAN TEICHOIC ACID TRANSFERASE TAGU"/>
    <property type="match status" value="1"/>
</dbReference>
<name>A0A1F6PF22_9BACT</name>
<proteinExistence type="inferred from homology"/>
<dbReference type="Gene3D" id="3.30.70.2390">
    <property type="match status" value="1"/>
</dbReference>
<dbReference type="PANTHER" id="PTHR33392:SF6">
    <property type="entry name" value="POLYISOPRENYL-TEICHOIC ACID--PEPTIDOGLYCAN TEICHOIC ACID TRANSFERASE TAGU"/>
    <property type="match status" value="1"/>
</dbReference>